<sequence>MIFSNFDRRNSGENTSSSLFENIKALHKKASASQRAFFILFALIIVLSGVLYQPSYNKLVQESVYGQEENLEVAAESAQRKYTSSVIDINTASLEELQTLPGIGPSKARAIVKYREKQQFSKIEDIMNVPGIGEKTFEKLKDRIKVSIPNNQSLQNTNQTLVTNNAENQPTNTYSTPPSINKTEQKININTAGIEELQKLPGIGPAKAQEIINYRTKNGPFRSIDEIMNVKGIGEKTFEKMKDMITTR</sequence>
<dbReference type="GO" id="GO:0015628">
    <property type="term" value="P:protein secretion by the type II secretion system"/>
    <property type="evidence" value="ECO:0007669"/>
    <property type="project" value="TreeGrafter"/>
</dbReference>
<dbReference type="Proteomes" id="UP000184207">
    <property type="component" value="Unassembled WGS sequence"/>
</dbReference>
<dbReference type="InterPro" id="IPR004509">
    <property type="entry name" value="Competence_ComEA_HhH"/>
</dbReference>
<accession>A0A1M7RZF7</accession>
<keyword evidence="1" id="KW-0472">Membrane</keyword>
<dbReference type="PANTHER" id="PTHR21180">
    <property type="entry name" value="ENDONUCLEASE/EXONUCLEASE/PHOSPHATASE FAMILY DOMAIN-CONTAINING PROTEIN 1"/>
    <property type="match status" value="1"/>
</dbReference>
<dbReference type="GO" id="GO:0015627">
    <property type="term" value="C:type II protein secretion system complex"/>
    <property type="evidence" value="ECO:0007669"/>
    <property type="project" value="TreeGrafter"/>
</dbReference>
<dbReference type="GO" id="GO:0003677">
    <property type="term" value="F:DNA binding"/>
    <property type="evidence" value="ECO:0007669"/>
    <property type="project" value="InterPro"/>
</dbReference>
<dbReference type="STRING" id="1121883.SAMN02745226_00372"/>
<dbReference type="EMBL" id="FRDJ01000001">
    <property type="protein sequence ID" value="SHN51709.1"/>
    <property type="molecule type" value="Genomic_DNA"/>
</dbReference>
<dbReference type="OrthoDB" id="9790239at2"/>
<name>A0A1M7RZF7_FERGO</name>
<feature type="transmembrane region" description="Helical" evidence="1">
    <location>
        <begin position="36"/>
        <end position="53"/>
    </location>
</feature>
<feature type="domain" description="Helix-hairpin-helix DNA-binding motif class 1" evidence="2">
    <location>
        <begin position="124"/>
        <end position="143"/>
    </location>
</feature>
<keyword evidence="4" id="KW-1185">Reference proteome</keyword>
<keyword evidence="1" id="KW-0812">Transmembrane</keyword>
<dbReference type="GO" id="GO:0006281">
    <property type="term" value="P:DNA repair"/>
    <property type="evidence" value="ECO:0007669"/>
    <property type="project" value="InterPro"/>
</dbReference>
<dbReference type="SUPFAM" id="SSF47781">
    <property type="entry name" value="RuvA domain 2-like"/>
    <property type="match status" value="2"/>
</dbReference>
<keyword evidence="1" id="KW-1133">Transmembrane helix</keyword>
<dbReference type="AlphaFoldDB" id="A0A1M7RZF7"/>
<organism evidence="3 4">
    <name type="scientific">Fervidobacterium gondwanense DSM 13020</name>
    <dbReference type="NCBI Taxonomy" id="1121883"/>
    <lineage>
        <taxon>Bacteria</taxon>
        <taxon>Thermotogati</taxon>
        <taxon>Thermotogota</taxon>
        <taxon>Thermotogae</taxon>
        <taxon>Thermotogales</taxon>
        <taxon>Fervidobacteriaceae</taxon>
        <taxon>Fervidobacterium</taxon>
    </lineage>
</organism>
<evidence type="ECO:0000313" key="4">
    <source>
        <dbReference type="Proteomes" id="UP000184207"/>
    </source>
</evidence>
<dbReference type="InterPro" id="IPR010994">
    <property type="entry name" value="RuvA_2-like"/>
</dbReference>
<protein>
    <submittedName>
        <fullName evidence="3">Competence protein ComEA</fullName>
    </submittedName>
</protein>
<dbReference type="InterPro" id="IPR003583">
    <property type="entry name" value="Hlx-hairpin-Hlx_DNA-bd_motif"/>
</dbReference>
<reference evidence="4" key="1">
    <citation type="submission" date="2016-12" db="EMBL/GenBank/DDBJ databases">
        <authorList>
            <person name="Varghese N."/>
            <person name="Submissions S."/>
        </authorList>
    </citation>
    <scope>NUCLEOTIDE SEQUENCE [LARGE SCALE GENOMIC DNA]</scope>
    <source>
        <strain evidence="4">DSM 13020</strain>
    </source>
</reference>
<dbReference type="SMART" id="SM00278">
    <property type="entry name" value="HhH1"/>
    <property type="match status" value="4"/>
</dbReference>
<gene>
    <name evidence="3" type="ORF">SAMN02745226_00372</name>
</gene>
<evidence type="ECO:0000259" key="2">
    <source>
        <dbReference type="SMART" id="SM00278"/>
    </source>
</evidence>
<dbReference type="InterPro" id="IPR051675">
    <property type="entry name" value="Endo/Exo/Phosphatase_dom_1"/>
</dbReference>
<feature type="domain" description="Helix-hairpin-helix DNA-binding motif class 1" evidence="2">
    <location>
        <begin position="95"/>
        <end position="114"/>
    </location>
</feature>
<feature type="domain" description="Helix-hairpin-helix DNA-binding motif class 1" evidence="2">
    <location>
        <begin position="195"/>
        <end position="214"/>
    </location>
</feature>
<dbReference type="Gene3D" id="1.10.150.320">
    <property type="entry name" value="Photosystem II 12 kDa extrinsic protein"/>
    <property type="match status" value="2"/>
</dbReference>
<evidence type="ECO:0000256" key="1">
    <source>
        <dbReference type="SAM" id="Phobius"/>
    </source>
</evidence>
<dbReference type="NCBIfam" id="TIGR00426">
    <property type="entry name" value="competence protein ComEA helix-hairpin-helix repeat region"/>
    <property type="match status" value="2"/>
</dbReference>
<dbReference type="PANTHER" id="PTHR21180:SF32">
    <property type="entry name" value="ENDONUCLEASE_EXONUCLEASE_PHOSPHATASE FAMILY DOMAIN-CONTAINING PROTEIN 1"/>
    <property type="match status" value="1"/>
</dbReference>
<dbReference type="RefSeq" id="WP_072757701.1">
    <property type="nucleotide sequence ID" value="NZ_FRDJ01000001.1"/>
</dbReference>
<evidence type="ECO:0000313" key="3">
    <source>
        <dbReference type="EMBL" id="SHN51709.1"/>
    </source>
</evidence>
<feature type="domain" description="Helix-hairpin-helix DNA-binding motif class 1" evidence="2">
    <location>
        <begin position="225"/>
        <end position="244"/>
    </location>
</feature>
<proteinExistence type="predicted"/>
<dbReference type="Pfam" id="PF12836">
    <property type="entry name" value="HHH_3"/>
    <property type="match status" value="2"/>
</dbReference>